<dbReference type="InterPro" id="IPR041644">
    <property type="entry name" value="GNAT_C"/>
</dbReference>
<sequence length="438" mass="50380">MKRQKPEYGECIAYCRFDYVPEGLEAKYASYEPNPETALVPNGFLDGLLERYELPATAREEVEAALDEIVQDSVLHAFTKFLVHDMCTARNRCDPDFYTNMTPGCMKRYGEWYSFLLLLACIAPSIESLERRGVPKIHYENVPHQPLKSQIEKIVSYGDPKVHDFPWVMNFYTCSIFHLDRFLFIPYRFESAFSMFRNKETQQVVALRHAGEAFRADGQRDGINGVFDPSGRFVSLWEEDEDGITANRINPMGFVEREPVRIAKKDWEPALRIGDTLLALHIPSGPGYTPERLRASMAMAIDFYERYFPELPVKGFWSESWLYDTRLSLILDPDKSNIIQVQRQFYNYPIDEGDGMLRYEVFGDRAADPLGGEIQLKTSLQKAAANYMKTGARFNTLAMIVLKEEVSRIGNMPYISLEDLDKFRIAADAHLQGRVSDR</sequence>
<organism evidence="3 4">
    <name type="scientific">Cohnella herbarum</name>
    <dbReference type="NCBI Taxonomy" id="2728023"/>
    <lineage>
        <taxon>Bacteria</taxon>
        <taxon>Bacillati</taxon>
        <taxon>Bacillota</taxon>
        <taxon>Bacilli</taxon>
        <taxon>Bacillales</taxon>
        <taxon>Paenibacillaceae</taxon>
        <taxon>Cohnella</taxon>
    </lineage>
</organism>
<dbReference type="Pfam" id="PF18082">
    <property type="entry name" value="NAT_N"/>
    <property type="match status" value="1"/>
</dbReference>
<gene>
    <name evidence="3" type="ORF">HH215_18170</name>
</gene>
<reference evidence="3 4" key="1">
    <citation type="submission" date="2020-04" db="EMBL/GenBank/DDBJ databases">
        <title>Genome sequencing of novel species.</title>
        <authorList>
            <person name="Heo J."/>
            <person name="Kim S.-J."/>
            <person name="Kim J.-S."/>
            <person name="Hong S.-B."/>
            <person name="Kwon S.-W."/>
        </authorList>
    </citation>
    <scope>NUCLEOTIDE SEQUENCE [LARGE SCALE GENOMIC DNA]</scope>
    <source>
        <strain evidence="3 4">MFER-1</strain>
    </source>
</reference>
<dbReference type="InterPro" id="IPR041273">
    <property type="entry name" value="NAT_N"/>
</dbReference>
<dbReference type="Gene3D" id="3.40.630.120">
    <property type="match status" value="1"/>
</dbReference>
<dbReference type="Pfam" id="PF18164">
    <property type="entry name" value="GNAT_C"/>
    <property type="match status" value="1"/>
</dbReference>
<evidence type="ECO:0000313" key="4">
    <source>
        <dbReference type="Proteomes" id="UP000502248"/>
    </source>
</evidence>
<evidence type="ECO:0008006" key="5">
    <source>
        <dbReference type="Google" id="ProtNLM"/>
    </source>
</evidence>
<proteinExistence type="predicted"/>
<name>A0A7Z2VL42_9BACL</name>
<evidence type="ECO:0000259" key="1">
    <source>
        <dbReference type="Pfam" id="PF18082"/>
    </source>
</evidence>
<feature type="domain" description="N-acyltransferase N-terminal" evidence="1">
    <location>
        <begin position="45"/>
        <end position="174"/>
    </location>
</feature>
<dbReference type="Proteomes" id="UP000502248">
    <property type="component" value="Chromosome"/>
</dbReference>
<accession>A0A7Z2VL42</accession>
<dbReference type="RefSeq" id="WP_169281190.1">
    <property type="nucleotide sequence ID" value="NZ_CP051680.1"/>
</dbReference>
<evidence type="ECO:0000313" key="3">
    <source>
        <dbReference type="EMBL" id="QJD84914.1"/>
    </source>
</evidence>
<dbReference type="AlphaFoldDB" id="A0A7Z2VL42"/>
<protein>
    <recommendedName>
        <fullName evidence="5">GNAT-like C-terminal domain-containing protein</fullName>
    </recommendedName>
</protein>
<dbReference type="EMBL" id="CP051680">
    <property type="protein sequence ID" value="QJD84914.1"/>
    <property type="molecule type" value="Genomic_DNA"/>
</dbReference>
<evidence type="ECO:0000259" key="2">
    <source>
        <dbReference type="Pfam" id="PF18164"/>
    </source>
</evidence>
<dbReference type="KEGG" id="cheb:HH215_18170"/>
<keyword evidence="4" id="KW-1185">Reference proteome</keyword>
<feature type="domain" description="GNAT-like C-terminal" evidence="2">
    <location>
        <begin position="268"/>
        <end position="395"/>
    </location>
</feature>